<feature type="transmembrane region" description="Helical" evidence="1">
    <location>
        <begin position="89"/>
        <end position="108"/>
    </location>
</feature>
<dbReference type="EMBL" id="JBIXLB010000007">
    <property type="protein sequence ID" value="MFJ5514272.1"/>
    <property type="molecule type" value="Genomic_DNA"/>
</dbReference>
<dbReference type="Proteomes" id="UP001617702">
    <property type="component" value="Unassembled WGS sequence"/>
</dbReference>
<evidence type="ECO:0000313" key="3">
    <source>
        <dbReference type="EMBL" id="MFJ5514272.1"/>
    </source>
</evidence>
<protein>
    <submittedName>
        <fullName evidence="3">Glycosyltransferase</fullName>
        <ecNumber evidence="3">2.4.-.-</ecNumber>
    </submittedName>
</protein>
<name>A0ABW8GY47_9GAMM</name>
<dbReference type="PANTHER" id="PTHR45871:SF1">
    <property type="entry name" value="PHOSPHATIDYLINOSITOL N-ACETYLGLUCOSAMINYLTRANSFERASE SUBUNIT A"/>
    <property type="match status" value="1"/>
</dbReference>
<keyword evidence="4" id="KW-1185">Reference proteome</keyword>
<dbReference type="Pfam" id="PF00534">
    <property type="entry name" value="Glycos_transf_1"/>
    <property type="match status" value="1"/>
</dbReference>
<sequence>MKKITIICNAIDDVVRNERNITTDSPAASRKVFMLADALADTHVHVDIISMGRGKADGRFKFYNLKKIKNGNVNITYLPFTHIRFFSELLTFLYLAIITACSIAKGGYSDKAVIFYNRLPAYILSLFVSVIFRVKRIIDIEDGEIVANEDKSLKNKVKSIVPWLYDTFCKDGAMLACSALSSMTKIEHTTCYYGTVSPVLRENTAFDGNQVSILLSGSLSEDTGAERLSNAIRLMRADSDNLRWRNIQFEISGQGPSLQSFKDLMNDGGFPTVRVHGRLSNSDYHELLVNCDIGLALKPISGALANTTFPSKVVEYANAGLLVISTNISDVRQVLGDDGAIFLSTDSEDEIINAFDNVIHDMAWSGKTAEKGKSNVLNLLAPECASNKLIAFIFRNS</sequence>
<reference evidence="3 4" key="1">
    <citation type="submission" date="2024-10" db="EMBL/GenBank/DDBJ databases">
        <authorList>
            <person name="Lu C.-H."/>
        </authorList>
    </citation>
    <scope>NUCLEOTIDE SEQUENCE [LARGE SCALE GENOMIC DNA]</scope>
    <source>
        <strain evidence="3 4">22LXZD03-01</strain>
    </source>
</reference>
<proteinExistence type="predicted"/>
<feature type="domain" description="Glycosyl transferase family 1" evidence="2">
    <location>
        <begin position="200"/>
        <end position="362"/>
    </location>
</feature>
<dbReference type="SUPFAM" id="SSF53756">
    <property type="entry name" value="UDP-Glycosyltransferase/glycogen phosphorylase"/>
    <property type="match status" value="1"/>
</dbReference>
<dbReference type="EC" id="2.4.-.-" evidence="3"/>
<keyword evidence="1" id="KW-0472">Membrane</keyword>
<organism evidence="3 4">
    <name type="scientific">Pectobacterium jejuense</name>
    <dbReference type="NCBI Taxonomy" id="2974022"/>
    <lineage>
        <taxon>Bacteria</taxon>
        <taxon>Pseudomonadati</taxon>
        <taxon>Pseudomonadota</taxon>
        <taxon>Gammaproteobacteria</taxon>
        <taxon>Enterobacterales</taxon>
        <taxon>Pectobacteriaceae</taxon>
        <taxon>Pectobacterium</taxon>
    </lineage>
</organism>
<evidence type="ECO:0000259" key="2">
    <source>
        <dbReference type="Pfam" id="PF00534"/>
    </source>
</evidence>
<keyword evidence="3" id="KW-0808">Transferase</keyword>
<dbReference type="GO" id="GO:0016757">
    <property type="term" value="F:glycosyltransferase activity"/>
    <property type="evidence" value="ECO:0007669"/>
    <property type="project" value="UniProtKB-KW"/>
</dbReference>
<dbReference type="RefSeq" id="WP_400356103.1">
    <property type="nucleotide sequence ID" value="NZ_JBIXLA010000011.1"/>
</dbReference>
<keyword evidence="3" id="KW-0328">Glycosyltransferase</keyword>
<accession>A0ABW8GY47</accession>
<feature type="transmembrane region" description="Helical" evidence="1">
    <location>
        <begin position="114"/>
        <end position="132"/>
    </location>
</feature>
<dbReference type="InterPro" id="IPR001296">
    <property type="entry name" value="Glyco_trans_1"/>
</dbReference>
<dbReference type="PANTHER" id="PTHR45871">
    <property type="entry name" value="N-ACETYLGLUCOSAMINYL-PHOSPHATIDYLINOSITOL BIOSYNTHETIC PROTEIN"/>
    <property type="match status" value="1"/>
</dbReference>
<evidence type="ECO:0000313" key="4">
    <source>
        <dbReference type="Proteomes" id="UP001617702"/>
    </source>
</evidence>
<comment type="caution">
    <text evidence="3">The sequence shown here is derived from an EMBL/GenBank/DDBJ whole genome shotgun (WGS) entry which is preliminary data.</text>
</comment>
<evidence type="ECO:0000256" key="1">
    <source>
        <dbReference type="SAM" id="Phobius"/>
    </source>
</evidence>
<gene>
    <name evidence="3" type="ORF">ACIPUH_15910</name>
</gene>
<keyword evidence="1" id="KW-0812">Transmembrane</keyword>
<dbReference type="Gene3D" id="3.40.50.2000">
    <property type="entry name" value="Glycogen Phosphorylase B"/>
    <property type="match status" value="1"/>
</dbReference>
<keyword evidence="1" id="KW-1133">Transmembrane helix</keyword>